<dbReference type="CTD" id="78777650"/>
<dbReference type="Pfam" id="PF01213">
    <property type="entry name" value="CAP_N-CM"/>
    <property type="match status" value="1"/>
</dbReference>
<evidence type="ECO:0000313" key="2">
    <source>
        <dbReference type="EMBL" id="KAF1746765.1"/>
    </source>
</evidence>
<dbReference type="AlphaFoldDB" id="A0A6A5FWA6"/>
<protein>
    <submittedName>
        <fullName evidence="2">Uncharacterized protein</fullName>
    </submittedName>
</protein>
<dbReference type="InterPro" id="IPR013992">
    <property type="entry name" value="Adenylate_cyclase-assoc_CAP_N"/>
</dbReference>
<organism evidence="2 3">
    <name type="scientific">Caenorhabditis remanei</name>
    <name type="common">Caenorhabditis vulgaris</name>
    <dbReference type="NCBI Taxonomy" id="31234"/>
    <lineage>
        <taxon>Eukaryota</taxon>
        <taxon>Metazoa</taxon>
        <taxon>Ecdysozoa</taxon>
        <taxon>Nematoda</taxon>
        <taxon>Chromadorea</taxon>
        <taxon>Rhabditida</taxon>
        <taxon>Rhabditina</taxon>
        <taxon>Rhabditomorpha</taxon>
        <taxon>Rhabditoidea</taxon>
        <taxon>Rhabditidae</taxon>
        <taxon>Peloderinae</taxon>
        <taxon>Caenorhabditis</taxon>
    </lineage>
</organism>
<evidence type="ECO:0000256" key="1">
    <source>
        <dbReference type="SAM" id="MobiDB-lite"/>
    </source>
</evidence>
<sequence>MNLLCFSSNDKDQEMSAQEDFLKRLENVTIRLEAISGQKPALAPKPTNLGASSEPSIPPSSPHRKVFYSKRESFFCSSWGLASQLACSSPLPVADG</sequence>
<reference evidence="2 3" key="1">
    <citation type="submission" date="2019-12" db="EMBL/GenBank/DDBJ databases">
        <title>Chromosome-level assembly of the Caenorhabditis remanei genome.</title>
        <authorList>
            <person name="Teterina A.A."/>
            <person name="Willis J.H."/>
            <person name="Phillips P.C."/>
        </authorList>
    </citation>
    <scope>NUCLEOTIDE SEQUENCE [LARGE SCALE GENOMIC DNA]</scope>
    <source>
        <strain evidence="2 3">PX506</strain>
        <tissue evidence="2">Whole organism</tissue>
    </source>
</reference>
<dbReference type="GO" id="GO:0003779">
    <property type="term" value="F:actin binding"/>
    <property type="evidence" value="ECO:0007669"/>
    <property type="project" value="InterPro"/>
</dbReference>
<evidence type="ECO:0000313" key="3">
    <source>
        <dbReference type="Proteomes" id="UP000483820"/>
    </source>
</evidence>
<proteinExistence type="predicted"/>
<dbReference type="RefSeq" id="XP_053578859.1">
    <property type="nucleotide sequence ID" value="XM_053735293.1"/>
</dbReference>
<dbReference type="GeneID" id="78777650"/>
<comment type="caution">
    <text evidence="2">The sequence shown here is derived from an EMBL/GenBank/DDBJ whole genome shotgun (WGS) entry which is preliminary data.</text>
</comment>
<dbReference type="Proteomes" id="UP000483820">
    <property type="component" value="Chromosome X"/>
</dbReference>
<dbReference type="KEGG" id="crq:GCK72_023222"/>
<gene>
    <name evidence="2" type="ORF">GCK72_023222</name>
</gene>
<name>A0A6A5FWA6_CAERE</name>
<accession>A0A6A5FWA6</accession>
<feature type="region of interest" description="Disordered" evidence="1">
    <location>
        <begin position="37"/>
        <end position="62"/>
    </location>
</feature>
<dbReference type="EMBL" id="WUAV01000006">
    <property type="protein sequence ID" value="KAF1746765.1"/>
    <property type="molecule type" value="Genomic_DNA"/>
</dbReference>
<dbReference type="GO" id="GO:0007010">
    <property type="term" value="P:cytoskeleton organization"/>
    <property type="evidence" value="ECO:0007669"/>
    <property type="project" value="InterPro"/>
</dbReference>